<gene>
    <name evidence="3" type="ORF">A2442_00575</name>
</gene>
<evidence type="ECO:0008006" key="5">
    <source>
        <dbReference type="Google" id="ProtNLM"/>
    </source>
</evidence>
<dbReference type="InterPro" id="IPR051199">
    <property type="entry name" value="LPS_LOS_Heptosyltrfase"/>
</dbReference>
<dbReference type="SUPFAM" id="SSF53756">
    <property type="entry name" value="UDP-Glycosyltransferase/glycogen phosphorylase"/>
    <property type="match status" value="1"/>
</dbReference>
<dbReference type="Proteomes" id="UP000179003">
    <property type="component" value="Unassembled WGS sequence"/>
</dbReference>
<evidence type="ECO:0000256" key="1">
    <source>
        <dbReference type="ARBA" id="ARBA00022676"/>
    </source>
</evidence>
<dbReference type="GO" id="GO:0009244">
    <property type="term" value="P:lipopolysaccharide core region biosynthetic process"/>
    <property type="evidence" value="ECO:0007669"/>
    <property type="project" value="TreeGrafter"/>
</dbReference>
<keyword evidence="1" id="KW-0328">Glycosyltransferase</keyword>
<evidence type="ECO:0000313" key="4">
    <source>
        <dbReference type="Proteomes" id="UP000179003"/>
    </source>
</evidence>
<keyword evidence="2" id="KW-0808">Transferase</keyword>
<protein>
    <recommendedName>
        <fullName evidence="5">Glycosyl transferase family 9</fullName>
    </recommendedName>
</protein>
<dbReference type="GO" id="GO:0008713">
    <property type="term" value="F:ADP-heptose-lipopolysaccharide heptosyltransferase activity"/>
    <property type="evidence" value="ECO:0007669"/>
    <property type="project" value="TreeGrafter"/>
</dbReference>
<comment type="caution">
    <text evidence="3">The sequence shown here is derived from an EMBL/GenBank/DDBJ whole genome shotgun (WGS) entry which is preliminary data.</text>
</comment>
<dbReference type="EMBL" id="MFAE01000006">
    <property type="protein sequence ID" value="OGD67253.1"/>
    <property type="molecule type" value="Genomic_DNA"/>
</dbReference>
<sequence>MIFKIKKIILLLFCLFFSIYKGKANKKVDKSRKVLVVQMAKLGDMVCTTPMFRAVKGKYPDCEVIVVGNKINKDILEGNSDVNKYIVFNNFLRVVKEVKKENVDFACVTAPDFVSLAILYLANVKTIVVPFIENGYSPYEVWEYKILRKLVITMSHKMGSYAPREYLKLLEPIDIFVTDTKKYLYFSDEANKKVNNYFGNNNINKNDLVIGISPSAGNKIKKWGADKFAELADYIYKKYDAKIIVIGGKRDEVEVKEMISFLSKDTQIFNTLDAFNIDELKVLISKMNIFISVDTGPIYIAEAFGVATIDITGPIDEREQPPISDIHRVVCIDNREKPELYVMNARAYDKKEALRQTNEISVSMVIKEFDNLFRFLVSKK</sequence>
<dbReference type="AlphaFoldDB" id="A0A1F5EIR6"/>
<proteinExistence type="predicted"/>
<evidence type="ECO:0000256" key="2">
    <source>
        <dbReference type="ARBA" id="ARBA00022679"/>
    </source>
</evidence>
<dbReference type="CDD" id="cd03789">
    <property type="entry name" value="GT9_LPS_heptosyltransferase"/>
    <property type="match status" value="1"/>
</dbReference>
<name>A0A1F5EIR6_9BACT</name>
<dbReference type="STRING" id="1797582.A2442_00575"/>
<reference evidence="3 4" key="1">
    <citation type="journal article" date="2016" name="Nat. Commun.">
        <title>Thousands of microbial genomes shed light on interconnected biogeochemical processes in an aquifer system.</title>
        <authorList>
            <person name="Anantharaman K."/>
            <person name="Brown C.T."/>
            <person name="Hug L.A."/>
            <person name="Sharon I."/>
            <person name="Castelle C.J."/>
            <person name="Probst A.J."/>
            <person name="Thomas B.C."/>
            <person name="Singh A."/>
            <person name="Wilkins M.J."/>
            <person name="Karaoz U."/>
            <person name="Brodie E.L."/>
            <person name="Williams K.H."/>
            <person name="Hubbard S.S."/>
            <person name="Banfield J.F."/>
        </authorList>
    </citation>
    <scope>NUCLEOTIDE SEQUENCE [LARGE SCALE GENOMIC DNA]</scope>
</reference>
<evidence type="ECO:0000313" key="3">
    <source>
        <dbReference type="EMBL" id="OGD67253.1"/>
    </source>
</evidence>
<accession>A0A1F5EIR6</accession>
<organism evidence="3 4">
    <name type="scientific">Candidatus Campbellbacteria bacterium RIFOXYC2_FULL_35_25</name>
    <dbReference type="NCBI Taxonomy" id="1797582"/>
    <lineage>
        <taxon>Bacteria</taxon>
        <taxon>Candidatus Campbelliibacteriota</taxon>
    </lineage>
</organism>
<dbReference type="InterPro" id="IPR002201">
    <property type="entry name" value="Glyco_trans_9"/>
</dbReference>
<dbReference type="PANTHER" id="PTHR30160">
    <property type="entry name" value="TETRAACYLDISACCHARIDE 4'-KINASE-RELATED"/>
    <property type="match status" value="1"/>
</dbReference>
<dbReference type="Gene3D" id="3.40.50.2000">
    <property type="entry name" value="Glycogen Phosphorylase B"/>
    <property type="match status" value="2"/>
</dbReference>
<dbReference type="GO" id="GO:0005829">
    <property type="term" value="C:cytosol"/>
    <property type="evidence" value="ECO:0007669"/>
    <property type="project" value="TreeGrafter"/>
</dbReference>
<dbReference type="PANTHER" id="PTHR30160:SF7">
    <property type="entry name" value="ADP-HEPTOSE--LPS HEPTOSYLTRANSFERASE 2"/>
    <property type="match status" value="1"/>
</dbReference>
<dbReference type="Pfam" id="PF01075">
    <property type="entry name" value="Glyco_transf_9"/>
    <property type="match status" value="1"/>
</dbReference>